<dbReference type="CDD" id="cd10566">
    <property type="entry name" value="MDM2_like"/>
    <property type="match status" value="1"/>
</dbReference>
<evidence type="ECO:0000313" key="11">
    <source>
        <dbReference type="EMBL" id="CAK8695885.1"/>
    </source>
</evidence>
<feature type="domain" description="RING-type" evidence="9">
    <location>
        <begin position="386"/>
        <end position="427"/>
    </location>
</feature>
<dbReference type="PROSITE" id="PS50089">
    <property type="entry name" value="ZF_RING_2"/>
    <property type="match status" value="1"/>
</dbReference>
<dbReference type="InterPro" id="IPR003121">
    <property type="entry name" value="SWIB_MDM2_domain"/>
</dbReference>
<proteinExistence type="inferred from homology"/>
<dbReference type="PROSITE" id="PS01358">
    <property type="entry name" value="ZF_RANBP2_1"/>
    <property type="match status" value="1"/>
</dbReference>
<dbReference type="Gene3D" id="1.10.245.10">
    <property type="entry name" value="SWIB/MDM2 domain"/>
    <property type="match status" value="1"/>
</dbReference>
<evidence type="ECO:0000259" key="9">
    <source>
        <dbReference type="PROSITE" id="PS50089"/>
    </source>
</evidence>
<evidence type="ECO:0008006" key="13">
    <source>
        <dbReference type="Google" id="ProtNLM"/>
    </source>
</evidence>
<keyword evidence="12" id="KW-1185">Reference proteome</keyword>
<dbReference type="InterPro" id="IPR036885">
    <property type="entry name" value="SWIB_MDM2_dom_sf"/>
</dbReference>
<keyword evidence="4 7" id="KW-0863">Zinc-finger</keyword>
<dbReference type="Pfam" id="PF13920">
    <property type="entry name" value="zf-C3HC4_3"/>
    <property type="match status" value="1"/>
</dbReference>
<keyword evidence="3" id="KW-0479">Metal-binding</keyword>
<evidence type="ECO:0000256" key="1">
    <source>
        <dbReference type="ARBA" id="ARBA00004123"/>
    </source>
</evidence>
<dbReference type="InterPro" id="IPR001841">
    <property type="entry name" value="Znf_RING"/>
</dbReference>
<reference evidence="11 12" key="1">
    <citation type="submission" date="2024-02" db="EMBL/GenBank/DDBJ databases">
        <authorList>
            <person name="Daric V."/>
            <person name="Darras S."/>
        </authorList>
    </citation>
    <scope>NUCLEOTIDE SEQUENCE [LARGE SCALE GENOMIC DNA]</scope>
</reference>
<evidence type="ECO:0000256" key="8">
    <source>
        <dbReference type="SAM" id="MobiDB-lite"/>
    </source>
</evidence>
<dbReference type="EMBL" id="CAWYQH010000152">
    <property type="protein sequence ID" value="CAK8695885.1"/>
    <property type="molecule type" value="Genomic_DNA"/>
</dbReference>
<evidence type="ECO:0000256" key="4">
    <source>
        <dbReference type="ARBA" id="ARBA00022771"/>
    </source>
</evidence>
<evidence type="ECO:0000256" key="7">
    <source>
        <dbReference type="PROSITE-ProRule" id="PRU00175"/>
    </source>
</evidence>
<dbReference type="CDD" id="cd16646">
    <property type="entry name" value="mRING-HC-C2H2C4_MDM2-like"/>
    <property type="match status" value="1"/>
</dbReference>
<dbReference type="Pfam" id="PF02201">
    <property type="entry name" value="SWIB"/>
    <property type="match status" value="1"/>
</dbReference>
<feature type="region of interest" description="Disordered" evidence="8">
    <location>
        <begin position="178"/>
        <end position="207"/>
    </location>
</feature>
<dbReference type="InterPro" id="IPR001876">
    <property type="entry name" value="Znf_RanBP2"/>
</dbReference>
<evidence type="ECO:0000256" key="6">
    <source>
        <dbReference type="ARBA" id="ARBA00023242"/>
    </source>
</evidence>
<sequence length="441" mass="49304">MASKQYFSTKPKLLAILQMAGASGQLFTADQVVGLLGKYIESNKLYDPLNKRIIHCKNDLLGEVFQVDQFTVTDFKNLWKFIFPCLFPATKKEMSSNELQQNQTCNELHGCSQTGESSSSELPWWYYVSGKTRHGEADDETEGGSYTGRETIDIHDVDSEFEESVDACDGDEIFQGEYEPVDESDSDTDSDDTIPVTSDEEENMPNIASLQKFQTDSDDDTSTTDLSMDSDILLEEHWACIECGTMNMPTVGYCMRCWKLRKGWVKAHDIQRSFTEPSKPTNHPLPIHRGFSLDVADGRTRTPDGHTSEASCSSQSTIVPTIPSFASPLKHKLEDAPETSLASEGSEPKKMHLDDTLPTQSMESVMSSSSQATTSSSENNSFPGLCNICRNNPNDAVIIHRNISHQFCCFRCAKRLKKKGKTCPVCRQPIMLVIRNFIVQF</sequence>
<feature type="region of interest" description="Disordered" evidence="8">
    <location>
        <begin position="133"/>
        <end position="153"/>
    </location>
</feature>
<comment type="similarity">
    <text evidence="2">Belongs to the MDM2/MDM4 family.</text>
</comment>
<dbReference type="SUPFAM" id="SSF57850">
    <property type="entry name" value="RING/U-box"/>
    <property type="match status" value="1"/>
</dbReference>
<evidence type="ECO:0000256" key="5">
    <source>
        <dbReference type="ARBA" id="ARBA00022833"/>
    </source>
</evidence>
<dbReference type="SUPFAM" id="SSF90209">
    <property type="entry name" value="Ran binding protein zinc finger-like"/>
    <property type="match status" value="1"/>
</dbReference>
<dbReference type="Proteomes" id="UP001642483">
    <property type="component" value="Unassembled WGS sequence"/>
</dbReference>
<evidence type="ECO:0000259" key="10">
    <source>
        <dbReference type="PROSITE" id="PS51925"/>
    </source>
</evidence>
<feature type="domain" description="DM2" evidence="10">
    <location>
        <begin position="5"/>
        <end position="88"/>
    </location>
</feature>
<dbReference type="InterPro" id="IPR016495">
    <property type="entry name" value="p53_neg-reg_MDM_2/4"/>
</dbReference>
<name>A0ABP0GVX8_CLALP</name>
<dbReference type="SUPFAM" id="SSF47592">
    <property type="entry name" value="SWIB/MDM2 domain"/>
    <property type="match status" value="1"/>
</dbReference>
<feature type="compositionally biased region" description="Basic and acidic residues" evidence="8">
    <location>
        <begin position="296"/>
        <end position="307"/>
    </location>
</feature>
<evidence type="ECO:0000256" key="3">
    <source>
        <dbReference type="ARBA" id="ARBA00022723"/>
    </source>
</evidence>
<gene>
    <name evidence="11" type="ORF">CVLEPA_LOCUS29096</name>
</gene>
<feature type="region of interest" description="Disordered" evidence="8">
    <location>
        <begin position="295"/>
        <end position="319"/>
    </location>
</feature>
<dbReference type="InterPro" id="IPR036443">
    <property type="entry name" value="Znf_RanBP2_sf"/>
</dbReference>
<evidence type="ECO:0000256" key="2">
    <source>
        <dbReference type="ARBA" id="ARBA00005803"/>
    </source>
</evidence>
<dbReference type="PIRSF" id="PIRSF006748">
    <property type="entry name" value="p53_MDM_2/4"/>
    <property type="match status" value="1"/>
</dbReference>
<feature type="region of interest" description="Disordered" evidence="8">
    <location>
        <begin position="360"/>
        <end position="379"/>
    </location>
</feature>
<organism evidence="11 12">
    <name type="scientific">Clavelina lepadiformis</name>
    <name type="common">Light-bulb sea squirt</name>
    <name type="synonym">Ascidia lepadiformis</name>
    <dbReference type="NCBI Taxonomy" id="159417"/>
    <lineage>
        <taxon>Eukaryota</taxon>
        <taxon>Metazoa</taxon>
        <taxon>Chordata</taxon>
        <taxon>Tunicata</taxon>
        <taxon>Ascidiacea</taxon>
        <taxon>Aplousobranchia</taxon>
        <taxon>Clavelinidae</taxon>
        <taxon>Clavelina</taxon>
    </lineage>
</organism>
<dbReference type="PANTHER" id="PTHR46858">
    <property type="entry name" value="OS05G0521000 PROTEIN"/>
    <property type="match status" value="1"/>
</dbReference>
<dbReference type="PROSITE" id="PS51925">
    <property type="entry name" value="SWIB_MDM2"/>
    <property type="match status" value="1"/>
</dbReference>
<evidence type="ECO:0000313" key="12">
    <source>
        <dbReference type="Proteomes" id="UP001642483"/>
    </source>
</evidence>
<keyword evidence="6" id="KW-0539">Nucleus</keyword>
<comment type="subcellular location">
    <subcellularLocation>
        <location evidence="1">Nucleus</location>
    </subcellularLocation>
</comment>
<dbReference type="PANTHER" id="PTHR46858:SF5">
    <property type="entry name" value="E3 UBIQUITIN-PROTEIN LIGASE APD1-RELATED"/>
    <property type="match status" value="1"/>
</dbReference>
<comment type="caution">
    <text evidence="11">The sequence shown here is derived from an EMBL/GenBank/DDBJ whole genome shotgun (WGS) entry which is preliminary data.</text>
</comment>
<dbReference type="Gene3D" id="2.30.30.380">
    <property type="entry name" value="Zn-finger domain of Sec23/24"/>
    <property type="match status" value="1"/>
</dbReference>
<accession>A0ABP0GVX8</accession>
<dbReference type="Gene3D" id="3.30.40.10">
    <property type="entry name" value="Zinc/RING finger domain, C3HC4 (zinc finger)"/>
    <property type="match status" value="1"/>
</dbReference>
<feature type="region of interest" description="Disordered" evidence="8">
    <location>
        <begin position="333"/>
        <end position="354"/>
    </location>
</feature>
<feature type="compositionally biased region" description="Polar residues" evidence="8">
    <location>
        <begin position="308"/>
        <end position="319"/>
    </location>
</feature>
<protein>
    <recommendedName>
        <fullName evidence="13">P53-binding protein Mdm2</fullName>
    </recommendedName>
</protein>
<feature type="compositionally biased region" description="Acidic residues" evidence="8">
    <location>
        <begin position="178"/>
        <end position="203"/>
    </location>
</feature>
<keyword evidence="5" id="KW-0862">Zinc</keyword>
<dbReference type="InterPro" id="IPR013083">
    <property type="entry name" value="Znf_RING/FYVE/PHD"/>
</dbReference>